<evidence type="ECO:0000313" key="1">
    <source>
        <dbReference type="EMBL" id="SEE87634.1"/>
    </source>
</evidence>
<name>A0A0J6GF70_PSEDM</name>
<organism evidence="1 2">
    <name type="scientific">Pseudomonas deceptionensis</name>
    <dbReference type="NCBI Taxonomy" id="882211"/>
    <lineage>
        <taxon>Bacteria</taxon>
        <taxon>Pseudomonadati</taxon>
        <taxon>Pseudomonadota</taxon>
        <taxon>Gammaproteobacteria</taxon>
        <taxon>Pseudomonadales</taxon>
        <taxon>Pseudomonadaceae</taxon>
        <taxon>Pseudomonas</taxon>
    </lineage>
</organism>
<dbReference type="PATRIC" id="fig|882211.3.peg.482"/>
<protein>
    <submittedName>
        <fullName evidence="1">Uncharacterized protein</fullName>
    </submittedName>
</protein>
<evidence type="ECO:0000313" key="2">
    <source>
        <dbReference type="Proteomes" id="UP000183613"/>
    </source>
</evidence>
<dbReference type="RefSeq" id="WP_048358409.1">
    <property type="nucleotide sequence ID" value="NZ_FNUD01000002.1"/>
</dbReference>
<proteinExistence type="predicted"/>
<accession>A0A0J6GF70</accession>
<reference evidence="1" key="1">
    <citation type="submission" date="2016-10" db="EMBL/GenBank/DDBJ databases">
        <authorList>
            <person name="Varghese N."/>
            <person name="Submissions S."/>
        </authorList>
    </citation>
    <scope>NUCLEOTIDE SEQUENCE [LARGE SCALE GENOMIC DNA]</scope>
    <source>
        <strain evidence="1">LMG 25555</strain>
    </source>
</reference>
<dbReference type="AlphaFoldDB" id="A0A0J6GF70"/>
<comment type="caution">
    <text evidence="1">The sequence shown here is derived from an EMBL/GenBank/DDBJ whole genome shotgun (WGS) entry which is preliminary data.</text>
</comment>
<dbReference type="Proteomes" id="UP000183613">
    <property type="component" value="Unassembled WGS sequence"/>
</dbReference>
<keyword evidence="2" id="KW-1185">Reference proteome</keyword>
<sequence length="68" mass="7409">MSEHFKNLRGDTPFGAASPQNRRELAVAAALTLIQSKVLNSSGPAQLQWELDNLGKYADQIQAALEVE</sequence>
<dbReference type="OrthoDB" id="7033265at2"/>
<dbReference type="EMBL" id="FNUD01000002">
    <property type="protein sequence ID" value="SEE87634.1"/>
    <property type="molecule type" value="Genomic_DNA"/>
</dbReference>
<gene>
    <name evidence="1" type="ORF">SAMN04489800_2580</name>
</gene>